<dbReference type="Gramene" id="TraesSTA3A03G01309280.1">
    <property type="protein sequence ID" value="TraesSTA3A03G01309280.1"/>
    <property type="gene ID" value="TraesSTA3A03G01309280"/>
</dbReference>
<dbReference type="Proteomes" id="UP000019116">
    <property type="component" value="Chromosome 3A"/>
</dbReference>
<dbReference type="Gramene" id="TraesCLE_scaffold_033102_01G000200.1">
    <property type="protein sequence ID" value="TraesCLE_scaffold_033102_01G000200.1"/>
    <property type="gene ID" value="TraesCLE_scaffold_033102_01G000200"/>
</dbReference>
<proteinExistence type="predicted"/>
<accession>A0A3B6E9N9</accession>
<reference evidence="1" key="1">
    <citation type="submission" date="2018-08" db="EMBL/GenBank/DDBJ databases">
        <authorList>
            <person name="Rossello M."/>
        </authorList>
    </citation>
    <scope>NUCLEOTIDE SEQUENCE [LARGE SCALE GENOMIC DNA]</scope>
    <source>
        <strain evidence="1">cv. Chinese Spring</strain>
    </source>
</reference>
<dbReference type="EnsemblPlants" id="TraesCS3A02G042800.1">
    <property type="protein sequence ID" value="TraesCS3A02G042800.1"/>
    <property type="gene ID" value="TraesCS3A02G042800"/>
</dbReference>
<dbReference type="PANTHER" id="PTHR35163:SF13">
    <property type="entry name" value="NB-ARC DOMAIN-CONTAINING PROTEIN"/>
    <property type="match status" value="1"/>
</dbReference>
<reference evidence="1" key="2">
    <citation type="submission" date="2018-10" db="UniProtKB">
        <authorList>
            <consortium name="EnsemblPlants"/>
        </authorList>
    </citation>
    <scope>IDENTIFICATION</scope>
</reference>
<dbReference type="OrthoDB" id="696051at2759"/>
<protein>
    <submittedName>
        <fullName evidence="1">Uncharacterized protein</fullName>
    </submittedName>
</protein>
<dbReference type="Gramene" id="TraesLDM3A03G01320690.1">
    <property type="protein sequence ID" value="TraesLDM3A03G01320690.1"/>
    <property type="gene ID" value="TraesLDM3A03G01320690"/>
</dbReference>
<name>A0A3B6E9N9_WHEAT</name>
<evidence type="ECO:0000313" key="2">
    <source>
        <dbReference type="Proteomes" id="UP000019116"/>
    </source>
</evidence>
<dbReference type="Gramene" id="TraesCS3A03G0087100.1">
    <property type="protein sequence ID" value="TraesCS3A03G0087100.1.CDS"/>
    <property type="gene ID" value="TraesCS3A03G0087100"/>
</dbReference>
<organism evidence="1">
    <name type="scientific">Triticum aestivum</name>
    <name type="common">Wheat</name>
    <dbReference type="NCBI Taxonomy" id="4565"/>
    <lineage>
        <taxon>Eukaryota</taxon>
        <taxon>Viridiplantae</taxon>
        <taxon>Streptophyta</taxon>
        <taxon>Embryophyta</taxon>
        <taxon>Tracheophyta</taxon>
        <taxon>Spermatophyta</taxon>
        <taxon>Magnoliopsida</taxon>
        <taxon>Liliopsida</taxon>
        <taxon>Poales</taxon>
        <taxon>Poaceae</taxon>
        <taxon>BOP clade</taxon>
        <taxon>Pooideae</taxon>
        <taxon>Triticodae</taxon>
        <taxon>Triticeae</taxon>
        <taxon>Triticinae</taxon>
        <taxon>Triticum</taxon>
    </lineage>
</organism>
<dbReference type="Gramene" id="TraesCS3A02G042800.1">
    <property type="protein sequence ID" value="TraesCS3A02G042800.1"/>
    <property type="gene ID" value="TraesCS3A02G042800"/>
</dbReference>
<dbReference type="Gramene" id="TraesWEE_scaffold_037534_01G000100.1">
    <property type="protein sequence ID" value="TraesWEE_scaffold_037534_01G000100.1"/>
    <property type="gene ID" value="TraesWEE_scaffold_037534_01G000100"/>
</dbReference>
<dbReference type="AlphaFoldDB" id="A0A3B6E9N9"/>
<dbReference type="Gramene" id="TraesLAC3A03G01262230.1">
    <property type="protein sequence ID" value="TraesLAC3A03G01262230.1"/>
    <property type="gene ID" value="TraesLAC3A03G01262230"/>
</dbReference>
<sequence length="100" mass="11722">MPSWNDEESSDEDINMVSMDPQLFETHDSVVEPSFCGSYTKSEPTCMMHHQRPKKMVDFEGVNCGVVEWVDGPWPEILQRCLTRIWDMYHEKNLGRVKDK</sequence>
<keyword evidence="2" id="KW-1185">Reference proteome</keyword>
<evidence type="ECO:0000313" key="1">
    <source>
        <dbReference type="EnsemblPlants" id="TraesCS3A02G042800.1"/>
    </source>
</evidence>
<dbReference type="Gramene" id="TraesMAC3A03G01316550.1">
    <property type="protein sequence ID" value="TraesMAC3A03G01316550.1"/>
    <property type="gene ID" value="TraesMAC3A03G01316550"/>
</dbReference>
<dbReference type="PANTHER" id="PTHR35163">
    <property type="entry name" value="OS02G0467300 PROTEIN"/>
    <property type="match status" value="1"/>
</dbReference>
<dbReference type="OMA" id="TRYLGCH"/>